<evidence type="ECO:0008006" key="4">
    <source>
        <dbReference type="Google" id="ProtNLM"/>
    </source>
</evidence>
<name>A0A3M8L3B1_9MICO</name>
<proteinExistence type="predicted"/>
<keyword evidence="1" id="KW-0732">Signal</keyword>
<reference evidence="2 3" key="1">
    <citation type="submission" date="2018-11" db="EMBL/GenBank/DDBJ databases">
        <title>Cryobacterium sp. nov., isolated from rhizosphere soil of lettuce.</title>
        <authorList>
            <person name="Wang Y."/>
        </authorList>
    </citation>
    <scope>NUCLEOTIDE SEQUENCE [LARGE SCALE GENOMIC DNA]</scope>
    <source>
        <strain evidence="2 3">NEAU-85</strain>
    </source>
</reference>
<sequence>MRRTPCFLLIASSCPTNAGMWASLGTESRSPASSVSSEPMLSNCAFNAASFCSYAAFCASTCTRESFAAAVASS</sequence>
<feature type="chain" id="PRO_5038993248" description="Secreted protein" evidence="1">
    <location>
        <begin position="19"/>
        <end position="74"/>
    </location>
</feature>
<evidence type="ECO:0000313" key="3">
    <source>
        <dbReference type="Proteomes" id="UP000279859"/>
    </source>
</evidence>
<comment type="caution">
    <text evidence="2">The sequence shown here is derived from an EMBL/GenBank/DDBJ whole genome shotgun (WGS) entry which is preliminary data.</text>
</comment>
<evidence type="ECO:0000256" key="1">
    <source>
        <dbReference type="SAM" id="SignalP"/>
    </source>
</evidence>
<dbReference type="AlphaFoldDB" id="A0A3M8L3B1"/>
<organism evidence="2 3">
    <name type="scientific">Cryobacterium tepidiphilum</name>
    <dbReference type="NCBI Taxonomy" id="2486026"/>
    <lineage>
        <taxon>Bacteria</taxon>
        <taxon>Bacillati</taxon>
        <taxon>Actinomycetota</taxon>
        <taxon>Actinomycetes</taxon>
        <taxon>Micrococcales</taxon>
        <taxon>Microbacteriaceae</taxon>
        <taxon>Cryobacterium</taxon>
    </lineage>
</organism>
<dbReference type="EMBL" id="RDSR01000018">
    <property type="protein sequence ID" value="RNE59222.1"/>
    <property type="molecule type" value="Genomic_DNA"/>
</dbReference>
<feature type="signal peptide" evidence="1">
    <location>
        <begin position="1"/>
        <end position="18"/>
    </location>
</feature>
<evidence type="ECO:0000313" key="2">
    <source>
        <dbReference type="EMBL" id="RNE59222.1"/>
    </source>
</evidence>
<keyword evidence="3" id="KW-1185">Reference proteome</keyword>
<dbReference type="Proteomes" id="UP000279859">
    <property type="component" value="Unassembled WGS sequence"/>
</dbReference>
<accession>A0A3M8L3B1</accession>
<gene>
    <name evidence="2" type="ORF">EEJ31_10665</name>
</gene>
<protein>
    <recommendedName>
        <fullName evidence="4">Secreted protein</fullName>
    </recommendedName>
</protein>